<sequence length="295" mass="33898">METLYPSSHLSSSAWFVLDNPSTKWTKEENKMFESALAIYDKETPDRWFKVAAMIPGKTVSDVIKQYKELEEDVCEIEAGRFPIPGYDLASSFSFEFVDDRNFDVYRRKSSVGRGSDHERKKGVPWTEEEHKQFLRGLLKYGKGDWRNISRNFVNSKTPTQVASHAQKYFMRQLSGGKDKRRPSIHDITTVNLTEPTASENEKLSSMDQFSKLPSLQKSPCYQKLLFDWNRSNNVGFLGLGSNYGDRLVSFPSGIAANGIKNEQDHELNSAYYGTYSKPHKSIFQFEPSRYQIYG</sequence>
<dbReference type="CDD" id="cd00167">
    <property type="entry name" value="SANT"/>
    <property type="match status" value="2"/>
</dbReference>
<feature type="domain" description="SANT" evidence="6">
    <location>
        <begin position="126"/>
        <end position="174"/>
    </location>
</feature>
<dbReference type="SMART" id="SM00717">
    <property type="entry name" value="SANT"/>
    <property type="match status" value="2"/>
</dbReference>
<evidence type="ECO:0000256" key="1">
    <source>
        <dbReference type="ARBA" id="ARBA00004123"/>
    </source>
</evidence>
<accession>A0A1S3CJ35</accession>
<evidence type="ECO:0000256" key="4">
    <source>
        <dbReference type="ARBA" id="ARBA00023242"/>
    </source>
</evidence>
<evidence type="ECO:0000313" key="8">
    <source>
        <dbReference type="Proteomes" id="UP001652600"/>
    </source>
</evidence>
<dbReference type="Proteomes" id="UP001652600">
    <property type="component" value="Chromosome 10"/>
</dbReference>
<reference evidence="9" key="1">
    <citation type="submission" date="2025-08" db="UniProtKB">
        <authorList>
            <consortium name="RefSeq"/>
        </authorList>
    </citation>
    <scope>IDENTIFICATION</scope>
    <source>
        <tissue evidence="9">Stem</tissue>
    </source>
</reference>
<evidence type="ECO:0000313" key="9">
    <source>
        <dbReference type="RefSeq" id="XP_008463216.2"/>
    </source>
</evidence>
<dbReference type="Pfam" id="PF00249">
    <property type="entry name" value="Myb_DNA-binding"/>
    <property type="match status" value="1"/>
</dbReference>
<feature type="domain" description="Myb-like" evidence="5">
    <location>
        <begin position="118"/>
        <end position="170"/>
    </location>
</feature>
<dbReference type="GO" id="GO:0003677">
    <property type="term" value="F:DNA binding"/>
    <property type="evidence" value="ECO:0007669"/>
    <property type="project" value="UniProtKB-KW"/>
</dbReference>
<dbReference type="SUPFAM" id="SSF46689">
    <property type="entry name" value="Homeodomain-like"/>
    <property type="match status" value="2"/>
</dbReference>
<dbReference type="RefSeq" id="XP_008463216.2">
    <property type="nucleotide sequence ID" value="XM_008464994.3"/>
</dbReference>
<comment type="subcellular location">
    <subcellularLocation>
        <location evidence="1">Nucleus</location>
    </subcellularLocation>
</comment>
<dbReference type="InterPro" id="IPR001005">
    <property type="entry name" value="SANT/Myb"/>
</dbReference>
<feature type="domain" description="HTH myb-type" evidence="7">
    <location>
        <begin position="118"/>
        <end position="174"/>
    </location>
</feature>
<keyword evidence="3" id="KW-0804">Transcription</keyword>
<dbReference type="AlphaFoldDB" id="A0A1S3CJ35"/>
<dbReference type="InterPro" id="IPR017930">
    <property type="entry name" value="Myb_dom"/>
</dbReference>
<dbReference type="eggNOG" id="KOG0724">
    <property type="taxonomic scope" value="Eukaryota"/>
</dbReference>
<dbReference type="Gramene" id="MELO3C025151.2.1">
    <property type="protein sequence ID" value="MELO3C025151.2.1"/>
    <property type="gene ID" value="MELO3C025151.2"/>
</dbReference>
<dbReference type="InterPro" id="IPR017884">
    <property type="entry name" value="SANT_dom"/>
</dbReference>
<dbReference type="Pfam" id="PF23082">
    <property type="entry name" value="Myb_DNA-binding_2"/>
    <property type="match status" value="1"/>
</dbReference>
<dbReference type="GO" id="GO:0005634">
    <property type="term" value="C:nucleus"/>
    <property type="evidence" value="ECO:0007669"/>
    <property type="project" value="UniProtKB-SubCell"/>
</dbReference>
<evidence type="ECO:0000259" key="6">
    <source>
        <dbReference type="PROSITE" id="PS51293"/>
    </source>
</evidence>
<keyword evidence="8" id="KW-1185">Reference proteome</keyword>
<keyword evidence="2" id="KW-0805">Transcription regulation</keyword>
<dbReference type="PANTHER" id="PTHR44042:SF6">
    <property type="entry name" value="DUPLICATED HOMEODOMAIN-LIKE SUPERFAMILY PROTEIN"/>
    <property type="match status" value="1"/>
</dbReference>
<evidence type="ECO:0000256" key="3">
    <source>
        <dbReference type="ARBA" id="ARBA00023163"/>
    </source>
</evidence>
<protein>
    <submittedName>
        <fullName evidence="9">Transcription factor DIVARICATA</fullName>
    </submittedName>
</protein>
<dbReference type="PROSITE" id="PS50090">
    <property type="entry name" value="MYB_LIKE"/>
    <property type="match status" value="2"/>
</dbReference>
<dbReference type="InParanoid" id="A0A1S3CJ35"/>
<dbReference type="PROSITE" id="PS51294">
    <property type="entry name" value="HTH_MYB"/>
    <property type="match status" value="1"/>
</dbReference>
<evidence type="ECO:0000259" key="5">
    <source>
        <dbReference type="PROSITE" id="PS50090"/>
    </source>
</evidence>
<proteinExistence type="predicted"/>
<dbReference type="KEGG" id="cmo:103501421"/>
<dbReference type="InterPro" id="IPR006447">
    <property type="entry name" value="Myb_dom_plants"/>
</dbReference>
<organism evidence="8 9">
    <name type="scientific">Cucumis melo</name>
    <name type="common">Muskmelon</name>
    <dbReference type="NCBI Taxonomy" id="3656"/>
    <lineage>
        <taxon>Eukaryota</taxon>
        <taxon>Viridiplantae</taxon>
        <taxon>Streptophyta</taxon>
        <taxon>Embryophyta</taxon>
        <taxon>Tracheophyta</taxon>
        <taxon>Spermatophyta</taxon>
        <taxon>Magnoliopsida</taxon>
        <taxon>eudicotyledons</taxon>
        <taxon>Gunneridae</taxon>
        <taxon>Pentapetalae</taxon>
        <taxon>rosids</taxon>
        <taxon>fabids</taxon>
        <taxon>Cucurbitales</taxon>
        <taxon>Cucurbitaceae</taxon>
        <taxon>Benincaseae</taxon>
        <taxon>Cucumis</taxon>
    </lineage>
</organism>
<keyword evidence="4" id="KW-0539">Nucleus</keyword>
<dbReference type="GeneID" id="103501421"/>
<evidence type="ECO:0000259" key="7">
    <source>
        <dbReference type="PROSITE" id="PS51294"/>
    </source>
</evidence>
<dbReference type="PANTHER" id="PTHR44042">
    <property type="entry name" value="DUPLICATED HOMEODOMAIN-LIKE SUPERFAMILY PROTEIN-RELATED"/>
    <property type="match status" value="1"/>
</dbReference>
<evidence type="ECO:0000256" key="2">
    <source>
        <dbReference type="ARBA" id="ARBA00023015"/>
    </source>
</evidence>
<dbReference type="PROSITE" id="PS51293">
    <property type="entry name" value="SANT"/>
    <property type="match status" value="1"/>
</dbReference>
<dbReference type="InterPro" id="IPR009057">
    <property type="entry name" value="Homeodomain-like_sf"/>
</dbReference>
<dbReference type="Gene3D" id="1.10.10.60">
    <property type="entry name" value="Homeodomain-like"/>
    <property type="match status" value="2"/>
</dbReference>
<dbReference type="NCBIfam" id="TIGR01557">
    <property type="entry name" value="myb_SHAQKYF"/>
    <property type="match status" value="1"/>
</dbReference>
<gene>
    <name evidence="9" type="primary">LOC103501421</name>
</gene>
<name>A0A1S3CJ35_CUCME</name>
<feature type="domain" description="Myb-like" evidence="5">
    <location>
        <begin position="24"/>
        <end position="71"/>
    </location>
</feature>